<dbReference type="Gene3D" id="2.120.10.30">
    <property type="entry name" value="TolB, C-terminal domain"/>
    <property type="match status" value="2"/>
</dbReference>
<evidence type="ECO:0000259" key="4">
    <source>
        <dbReference type="PROSITE" id="PS50026"/>
    </source>
</evidence>
<evidence type="ECO:0000259" key="5">
    <source>
        <dbReference type="PROSITE" id="PS51662"/>
    </source>
</evidence>
<comment type="caution">
    <text evidence="3">Lacks conserved residue(s) required for the propagation of feature annotation.</text>
</comment>
<keyword evidence="3" id="KW-0245">EGF-like domain</keyword>
<evidence type="ECO:0000256" key="1">
    <source>
        <dbReference type="ARBA" id="ARBA00022729"/>
    </source>
</evidence>
<reference evidence="6" key="1">
    <citation type="submission" date="2019-11" db="EMBL/GenBank/DDBJ databases">
        <title>Bipolaris sorokiniana Genome sequencing.</title>
        <authorList>
            <person name="Wang H."/>
        </authorList>
    </citation>
    <scope>NUCLEOTIDE SEQUENCE</scope>
</reference>
<comment type="caution">
    <text evidence="6">The sequence shown here is derived from an EMBL/GenBank/DDBJ whole genome shotgun (WGS) entry which is preliminary data.</text>
</comment>
<proteinExistence type="predicted"/>
<dbReference type="EMBL" id="WNKQ01000001">
    <property type="protein sequence ID" value="KAF5854231.1"/>
    <property type="molecule type" value="Genomic_DNA"/>
</dbReference>
<dbReference type="SUPFAM" id="SSF50956">
    <property type="entry name" value="Thermostable phytase (3-phytase)"/>
    <property type="match status" value="2"/>
</dbReference>
<dbReference type="PANTHER" id="PTHR14949:SF56">
    <property type="entry name" value="EGF-LIKE-DOMAIN, MULTIPLE 7"/>
    <property type="match status" value="1"/>
</dbReference>
<name>A0A8H5ZPT8_COCSA</name>
<keyword evidence="1" id="KW-0732">Signal</keyword>
<dbReference type="InterPro" id="IPR011042">
    <property type="entry name" value="6-blade_b-propeller_TolB-like"/>
</dbReference>
<evidence type="ECO:0000313" key="7">
    <source>
        <dbReference type="Proteomes" id="UP000624244"/>
    </source>
</evidence>
<evidence type="ECO:0000313" key="6">
    <source>
        <dbReference type="EMBL" id="KAF5854231.1"/>
    </source>
</evidence>
<evidence type="ECO:0000256" key="3">
    <source>
        <dbReference type="PROSITE-ProRule" id="PRU00076"/>
    </source>
</evidence>
<feature type="domain" description="BPP" evidence="5">
    <location>
        <begin position="11"/>
        <end position="329"/>
    </location>
</feature>
<accession>A0A8H5ZPT8</accession>
<organism evidence="6 7">
    <name type="scientific">Cochliobolus sativus</name>
    <name type="common">Common root rot and spot blotch fungus</name>
    <name type="synonym">Bipolaris sorokiniana</name>
    <dbReference type="NCBI Taxonomy" id="45130"/>
    <lineage>
        <taxon>Eukaryota</taxon>
        <taxon>Fungi</taxon>
        <taxon>Dikarya</taxon>
        <taxon>Ascomycota</taxon>
        <taxon>Pezizomycotina</taxon>
        <taxon>Dothideomycetes</taxon>
        <taxon>Pleosporomycetidae</taxon>
        <taxon>Pleosporales</taxon>
        <taxon>Pleosporineae</taxon>
        <taxon>Pleosporaceae</taxon>
        <taxon>Bipolaris</taxon>
    </lineage>
</organism>
<dbReference type="PROSITE" id="PS00022">
    <property type="entry name" value="EGF_1"/>
    <property type="match status" value="1"/>
</dbReference>
<feature type="domain" description="BPP" evidence="5">
    <location>
        <begin position="404"/>
        <end position="743"/>
    </location>
</feature>
<keyword evidence="2 3" id="KW-1015">Disulfide bond</keyword>
<dbReference type="Proteomes" id="UP000624244">
    <property type="component" value="Unassembled WGS sequence"/>
</dbReference>
<dbReference type="PROSITE" id="PS51662">
    <property type="entry name" value="BP_PHYTASE"/>
    <property type="match status" value="2"/>
</dbReference>
<evidence type="ECO:0008006" key="8">
    <source>
        <dbReference type="Google" id="ProtNLM"/>
    </source>
</evidence>
<dbReference type="InterPro" id="IPR003431">
    <property type="entry name" value="B-propeller_Phytase"/>
</dbReference>
<dbReference type="PROSITE" id="PS01186">
    <property type="entry name" value="EGF_2"/>
    <property type="match status" value="1"/>
</dbReference>
<dbReference type="Gene3D" id="2.10.25.10">
    <property type="entry name" value="Laminin"/>
    <property type="match status" value="1"/>
</dbReference>
<evidence type="ECO:0000256" key="2">
    <source>
        <dbReference type="ARBA" id="ARBA00023157"/>
    </source>
</evidence>
<feature type="domain" description="EGF-like" evidence="4">
    <location>
        <begin position="378"/>
        <end position="410"/>
    </location>
</feature>
<sequence>MRVSSGYAILATGLISSVSAQDANITLVPAATGFEGDNTNFVYSASPRLVVNDGSAADGGFRSFAFSNGTSLVESFHEKSGRSKIAVPVHNIDGRNLIVNIPAPDSLIRIFEGQTGERLESNNKKQLGDWSAACTWRSAKSGESYIFLFGKKMVVQFLIRDSKDEAEILEVVLSATSSKENTEADLFQIQTFPIDIEGESCSVFSNGQVFFSAEDRPLYSFQASETTEAPAIQTVASDVKVAGLATYHGISEDYLFVAHDTTLDVYDATVKLRGSIALSGISELSIEGGLSILQSPVAGYPFGVIAFAFEGEEDTGIAVGSLSGALASLGIQPNTKYSPASKPCRDCESAISEDCSYHGFGNDPECSCFAGFAGRDCSETVCKNDCFGQGNCVGPNVCSCKDPWTGPDCSFLAVKPKYETEANGGDGDDPAIWIHAIKPDQSKVITTTKSEEGEGFGVFDLQGKLLQHLTASEPNNVDIIYNFTVGNRTVDLAYAACRGDNTLCLVEVNSTGYLSEISGGIQPLPEDYKPYGSCNYRSKVSGKEYLFVNNKAAQYLQYELTSSSNGTLKATLVREFQGGSGGQVEGCVSDDGAGYMFIGEEGLGIWRYEAEPNGSKTGVQIAKIGDDSGLQADVEGLTLVPAKSGLGGYIMVSSQGISSYIIYERAPPHAHVGKFTIVDNKEKGIDHVSNTDGIAAVGNALNKDFPSGLFVTHDDANELAEGGTAKEASFKMVSLVDILGEERAKKLGY</sequence>
<gene>
    <name evidence="6" type="ORF">GGP41_007059</name>
</gene>
<dbReference type="AlphaFoldDB" id="A0A8H5ZPT8"/>
<dbReference type="PANTHER" id="PTHR14949">
    <property type="entry name" value="EGF-LIKE-DOMAIN, MULTIPLE 7, 8"/>
    <property type="match status" value="1"/>
</dbReference>
<dbReference type="GO" id="GO:0016158">
    <property type="term" value="F:inositol hexakisphosphate 3-phosphatase activity"/>
    <property type="evidence" value="ECO:0007669"/>
    <property type="project" value="InterPro"/>
</dbReference>
<dbReference type="InterPro" id="IPR000742">
    <property type="entry name" value="EGF"/>
</dbReference>
<protein>
    <recommendedName>
        <fullName evidence="8">Thermostable phytase</fullName>
    </recommendedName>
</protein>
<dbReference type="Pfam" id="PF02333">
    <property type="entry name" value="Phytase"/>
    <property type="match status" value="1"/>
</dbReference>
<dbReference type="PROSITE" id="PS50026">
    <property type="entry name" value="EGF_3"/>
    <property type="match status" value="1"/>
</dbReference>
<feature type="disulfide bond" evidence="3">
    <location>
        <begin position="382"/>
        <end position="392"/>
    </location>
</feature>
<feature type="disulfide bond" evidence="3">
    <location>
        <begin position="400"/>
        <end position="409"/>
    </location>
</feature>
<dbReference type="InterPro" id="IPR050969">
    <property type="entry name" value="Dev_Signal_Modulators"/>
</dbReference>